<sequence length="546" mass="59743">MSGRLEGKVAIITGSGSGFGHGIAKKFVEEGAKVIVAEISKENGEKVAAELNSKFVFADVTSRESWQTLLQTALDTYGQLDIVVNNAGATYSNKPTGQVTDADFDLCMNVNVKSIYLSANVIVPYFEQNNRPGCFVQVSSTAALRPRPGLTWYNASKAAVSIATKTMAVEYGPKKIRFNCVCPVVGSTGMTHLFLGKPDTEENRAAFVSTVPLGRPSTPADVANACSFLASDEAQFITGVDLEVDGGRCVYVRRNEILSPSSSRSPSPQPEDTLASGYERLGALLNLDSLIQPEQQPEQTDTQATKVNEEEEEEQEFEFRLFSAPVRDSTATATRDAGSAATEGEKNDVGAVGTQKLRIRLRSPTPGARGPDDGGFVKPFRGWEYYFSAPGLLSGSKEDDPKLALRRKQFEDVAVSGEQMGEWAKVPWPGCHLPWRVIHWKRHQTKLPREDTTTAVFIAEPQIRDPKSRKKPGKKRRLQLRKRLAVAERAKETDAEKRNRKNRERKIKRRQKAREMKAATAASAASGQSQGTPAIEGDDASSQDSD</sequence>
<dbReference type="EMBL" id="MKZY01000010">
    <property type="protein sequence ID" value="OOO04633.1"/>
    <property type="molecule type" value="Genomic_DNA"/>
</dbReference>
<feature type="compositionally biased region" description="Basic and acidic residues" evidence="3">
    <location>
        <begin position="485"/>
        <end position="497"/>
    </location>
</feature>
<name>A0A1S9D6A5_ASPOZ</name>
<accession>A0A1S9D6A5</accession>
<dbReference type="InterPro" id="IPR018555">
    <property type="entry name" value="C630.06c-like"/>
</dbReference>
<dbReference type="PRINTS" id="PR00080">
    <property type="entry name" value="SDRFAMILY"/>
</dbReference>
<evidence type="ECO:0000313" key="4">
    <source>
        <dbReference type="EMBL" id="OOO04633.1"/>
    </source>
</evidence>
<dbReference type="Pfam" id="PF13561">
    <property type="entry name" value="adh_short_C2"/>
    <property type="match status" value="1"/>
</dbReference>
<dbReference type="Proteomes" id="UP000190312">
    <property type="component" value="Unassembled WGS sequence"/>
</dbReference>
<evidence type="ECO:0008006" key="6">
    <source>
        <dbReference type="Google" id="ProtNLM"/>
    </source>
</evidence>
<dbReference type="Pfam" id="PF09428">
    <property type="entry name" value="DUF2011"/>
    <property type="match status" value="1"/>
</dbReference>
<dbReference type="GO" id="GO:0016491">
    <property type="term" value="F:oxidoreductase activity"/>
    <property type="evidence" value="ECO:0007669"/>
    <property type="project" value="UniProtKB-KW"/>
</dbReference>
<dbReference type="eggNOG" id="KOG0725">
    <property type="taxonomic scope" value="Eukaryota"/>
</dbReference>
<feature type="compositionally biased region" description="Low complexity" evidence="3">
    <location>
        <begin position="518"/>
        <end position="532"/>
    </location>
</feature>
<feature type="region of interest" description="Disordered" evidence="3">
    <location>
        <begin position="460"/>
        <end position="546"/>
    </location>
</feature>
<feature type="region of interest" description="Disordered" evidence="3">
    <location>
        <begin position="291"/>
        <end position="314"/>
    </location>
</feature>
<dbReference type="InterPro" id="IPR002347">
    <property type="entry name" value="SDR_fam"/>
</dbReference>
<protein>
    <recommendedName>
        <fullName evidence="6">Short-chain dehydrogenase/reductase SDR</fullName>
    </recommendedName>
</protein>
<dbReference type="NCBIfam" id="NF005559">
    <property type="entry name" value="PRK07231.1"/>
    <property type="match status" value="1"/>
</dbReference>
<dbReference type="PANTHER" id="PTHR43639:SF5">
    <property type="entry name" value="OXIDOREDUCTASE, SHORT-CHAIN DEHYDROGENASE_REDUCTASE FAMILY (AFU_ORTHOLOGUE AFUA_6G09140)"/>
    <property type="match status" value="1"/>
</dbReference>
<gene>
    <name evidence="4" type="ORF">OAory_01109700</name>
</gene>
<evidence type="ECO:0000256" key="3">
    <source>
        <dbReference type="SAM" id="MobiDB-lite"/>
    </source>
</evidence>
<evidence type="ECO:0000256" key="2">
    <source>
        <dbReference type="ARBA" id="ARBA00023002"/>
    </source>
</evidence>
<feature type="compositionally biased region" description="Acidic residues" evidence="3">
    <location>
        <begin position="536"/>
        <end position="546"/>
    </location>
</feature>
<comment type="caution">
    <text evidence="4">The sequence shown here is derived from an EMBL/GenBank/DDBJ whole genome shotgun (WGS) entry which is preliminary data.</text>
</comment>
<keyword evidence="2" id="KW-0560">Oxidoreductase</keyword>
<feature type="compositionally biased region" description="Basic residues" evidence="3">
    <location>
        <begin position="498"/>
        <end position="512"/>
    </location>
</feature>
<dbReference type="OrthoDB" id="294295at2759"/>
<reference evidence="4 5" key="1">
    <citation type="submission" date="2016-10" db="EMBL/GenBank/DDBJ databases">
        <title>Genome sequencing of Aspergillus oryzae BCC7051.</title>
        <authorList>
            <person name="Thammarongtham C."/>
            <person name="Vorapreeda T."/>
            <person name="Nookaew I."/>
            <person name="Srisuk T."/>
            <person name="Land M."/>
            <person name="Jeennor S."/>
            <person name="Laoteng K."/>
        </authorList>
    </citation>
    <scope>NUCLEOTIDE SEQUENCE [LARGE SCALE GENOMIC DNA]</scope>
    <source>
        <strain evidence="4 5">BCC7051</strain>
    </source>
</reference>
<proteinExistence type="predicted"/>
<feature type="compositionally biased region" description="Basic residues" evidence="3">
    <location>
        <begin position="467"/>
        <end position="484"/>
    </location>
</feature>
<dbReference type="FunFam" id="3.40.50.720:FF:000084">
    <property type="entry name" value="Short-chain dehydrogenase reductase"/>
    <property type="match status" value="1"/>
</dbReference>
<evidence type="ECO:0000256" key="1">
    <source>
        <dbReference type="ARBA" id="ARBA00022857"/>
    </source>
</evidence>
<dbReference type="Gene3D" id="3.40.50.720">
    <property type="entry name" value="NAD(P)-binding Rossmann-like Domain"/>
    <property type="match status" value="1"/>
</dbReference>
<keyword evidence="1" id="KW-0521">NADP</keyword>
<organism evidence="4 5">
    <name type="scientific">Aspergillus oryzae</name>
    <name type="common">Yellow koji mold</name>
    <dbReference type="NCBI Taxonomy" id="5062"/>
    <lineage>
        <taxon>Eukaryota</taxon>
        <taxon>Fungi</taxon>
        <taxon>Dikarya</taxon>
        <taxon>Ascomycota</taxon>
        <taxon>Pezizomycotina</taxon>
        <taxon>Eurotiomycetes</taxon>
        <taxon>Eurotiomycetidae</taxon>
        <taxon>Eurotiales</taxon>
        <taxon>Aspergillaceae</taxon>
        <taxon>Aspergillus</taxon>
        <taxon>Aspergillus subgen. Circumdati</taxon>
    </lineage>
</organism>
<dbReference type="PRINTS" id="PR00081">
    <property type="entry name" value="GDHRDH"/>
</dbReference>
<dbReference type="AlphaFoldDB" id="A0A1S9D6A5"/>
<feature type="compositionally biased region" description="Low complexity" evidence="3">
    <location>
        <begin position="292"/>
        <end position="303"/>
    </location>
</feature>
<dbReference type="SUPFAM" id="SSF51735">
    <property type="entry name" value="NAD(P)-binding Rossmann-fold domains"/>
    <property type="match status" value="1"/>
</dbReference>
<evidence type="ECO:0000313" key="5">
    <source>
        <dbReference type="Proteomes" id="UP000190312"/>
    </source>
</evidence>
<feature type="region of interest" description="Disordered" evidence="3">
    <location>
        <begin position="328"/>
        <end position="347"/>
    </location>
</feature>
<dbReference type="InterPro" id="IPR036291">
    <property type="entry name" value="NAD(P)-bd_dom_sf"/>
</dbReference>
<dbReference type="PANTHER" id="PTHR43639">
    <property type="entry name" value="OXIDOREDUCTASE, SHORT-CHAIN DEHYDROGENASE/REDUCTASE FAMILY (AFU_ORTHOLOGUE AFUA_5G02870)"/>
    <property type="match status" value="1"/>
</dbReference>
<dbReference type="VEuPathDB" id="FungiDB:AO090001000590"/>